<dbReference type="SMART" id="SM00450">
    <property type="entry name" value="RHOD"/>
    <property type="match status" value="1"/>
</dbReference>
<dbReference type="CDD" id="cd03418">
    <property type="entry name" value="GRX_GRXb_1_3_like"/>
    <property type="match status" value="1"/>
</dbReference>
<dbReference type="PRINTS" id="PR00160">
    <property type="entry name" value="GLUTAREDOXIN"/>
</dbReference>
<sequence length="233" mass="25703">MTQFIEFLGNHYMMTMAWAILFVMLVSSFVSGAMSPIKVIGTQDLTMMVNRSNGVVVDVRPQADFAKGHITDALNLTLDKITSEQFGSLEKRKSDPIVVVCNAGVSAKSAARLLSKAGFEQVTVLQGGMQTWTGANLPVVKKNSEIELMAQIDIYTKAYCPFCSRALALLKAKNVEFNEIKIDQNPEFRTPMIERAKGGYTVPQIFIGDYHVGGCDDLMALERANKLDNLLIK</sequence>
<comment type="caution">
    <text evidence="8">The sequence shown here is derived from an EMBL/GenBank/DDBJ whole genome shotgun (WGS) entry which is preliminary data.</text>
</comment>
<dbReference type="Gene3D" id="3.40.250.10">
    <property type="entry name" value="Rhodanese-like domain"/>
    <property type="match status" value="1"/>
</dbReference>
<dbReference type="Pfam" id="PF00581">
    <property type="entry name" value="Rhodanese"/>
    <property type="match status" value="1"/>
</dbReference>
<feature type="domain" description="Rhodanese" evidence="7">
    <location>
        <begin position="50"/>
        <end position="141"/>
    </location>
</feature>
<evidence type="ECO:0000256" key="2">
    <source>
        <dbReference type="ARBA" id="ARBA00022448"/>
    </source>
</evidence>
<evidence type="ECO:0000256" key="5">
    <source>
        <dbReference type="ARBA" id="ARBA00023284"/>
    </source>
</evidence>
<name>A0ABT5FD63_9GAMM</name>
<dbReference type="InterPro" id="IPR036873">
    <property type="entry name" value="Rhodanese-like_dom_sf"/>
</dbReference>
<dbReference type="Proteomes" id="UP001528411">
    <property type="component" value="Unassembled WGS sequence"/>
</dbReference>
<dbReference type="NCBIfam" id="TIGR02181">
    <property type="entry name" value="GRX_bact"/>
    <property type="match status" value="1"/>
</dbReference>
<evidence type="ECO:0000256" key="1">
    <source>
        <dbReference type="ARBA" id="ARBA00007787"/>
    </source>
</evidence>
<keyword evidence="2 6" id="KW-0813">Transport</keyword>
<evidence type="ECO:0000313" key="9">
    <source>
        <dbReference type="Proteomes" id="UP001528411"/>
    </source>
</evidence>
<dbReference type="EMBL" id="JAQOMS010000002">
    <property type="protein sequence ID" value="MDC2889467.1"/>
    <property type="molecule type" value="Genomic_DNA"/>
</dbReference>
<evidence type="ECO:0000256" key="3">
    <source>
        <dbReference type="ARBA" id="ARBA00022982"/>
    </source>
</evidence>
<keyword evidence="4" id="KW-1015">Disulfide bond</keyword>
<dbReference type="RefSeq" id="WP_272180894.1">
    <property type="nucleotide sequence ID" value="NZ_JAQOMS010000002.1"/>
</dbReference>
<dbReference type="Gene3D" id="3.40.30.10">
    <property type="entry name" value="Glutaredoxin"/>
    <property type="match status" value="1"/>
</dbReference>
<dbReference type="InterPro" id="IPR011767">
    <property type="entry name" value="GLR_AS"/>
</dbReference>
<dbReference type="CDD" id="cd00158">
    <property type="entry name" value="RHOD"/>
    <property type="match status" value="1"/>
</dbReference>
<keyword evidence="5 6" id="KW-0676">Redox-active center</keyword>
<evidence type="ECO:0000313" key="8">
    <source>
        <dbReference type="EMBL" id="MDC2889467.1"/>
    </source>
</evidence>
<dbReference type="PROSITE" id="PS51354">
    <property type="entry name" value="GLUTAREDOXIN_2"/>
    <property type="match status" value="1"/>
</dbReference>
<protein>
    <recommendedName>
        <fullName evidence="6">Glutaredoxin</fullName>
    </recommendedName>
</protein>
<organism evidence="8 9">
    <name type="scientific">Psychrosphaera algicola</name>
    <dbReference type="NCBI Taxonomy" id="3023714"/>
    <lineage>
        <taxon>Bacteria</taxon>
        <taxon>Pseudomonadati</taxon>
        <taxon>Pseudomonadota</taxon>
        <taxon>Gammaproteobacteria</taxon>
        <taxon>Alteromonadales</taxon>
        <taxon>Pseudoalteromonadaceae</taxon>
        <taxon>Psychrosphaera</taxon>
    </lineage>
</organism>
<evidence type="ECO:0000259" key="7">
    <source>
        <dbReference type="PROSITE" id="PS50206"/>
    </source>
</evidence>
<evidence type="ECO:0000256" key="6">
    <source>
        <dbReference type="RuleBase" id="RU364065"/>
    </source>
</evidence>
<reference evidence="8 9" key="1">
    <citation type="submission" date="2023-01" db="EMBL/GenBank/DDBJ databases">
        <title>Psychrosphaera sp. nov., isolated from marine algae.</title>
        <authorList>
            <person name="Bayburt H."/>
            <person name="Choi B.J."/>
            <person name="Kim J.M."/>
            <person name="Choi D.G."/>
            <person name="Jeon C.O."/>
        </authorList>
    </citation>
    <scope>NUCLEOTIDE SEQUENCE [LARGE SCALE GENOMIC DNA]</scope>
    <source>
        <strain evidence="8 9">G1-22</strain>
    </source>
</reference>
<dbReference type="Pfam" id="PF00462">
    <property type="entry name" value="Glutaredoxin"/>
    <property type="match status" value="1"/>
</dbReference>
<dbReference type="PANTHER" id="PTHR43031">
    <property type="entry name" value="FAD-DEPENDENT OXIDOREDUCTASE"/>
    <property type="match status" value="1"/>
</dbReference>
<dbReference type="InterPro" id="IPR014025">
    <property type="entry name" value="Glutaredoxin_subgr"/>
</dbReference>
<gene>
    <name evidence="8" type="primary">grxC</name>
    <name evidence="8" type="ORF">PN838_12630</name>
</gene>
<keyword evidence="6" id="KW-0963">Cytoplasm</keyword>
<dbReference type="SUPFAM" id="SSF52833">
    <property type="entry name" value="Thioredoxin-like"/>
    <property type="match status" value="1"/>
</dbReference>
<dbReference type="InterPro" id="IPR036249">
    <property type="entry name" value="Thioredoxin-like_sf"/>
</dbReference>
<keyword evidence="9" id="KW-1185">Reference proteome</keyword>
<dbReference type="SUPFAM" id="SSF52821">
    <property type="entry name" value="Rhodanese/Cell cycle control phosphatase"/>
    <property type="match status" value="1"/>
</dbReference>
<dbReference type="PROSITE" id="PS00195">
    <property type="entry name" value="GLUTAREDOXIN_1"/>
    <property type="match status" value="1"/>
</dbReference>
<dbReference type="PANTHER" id="PTHR43031:SF18">
    <property type="entry name" value="RHODANESE-RELATED SULFURTRANSFERASES"/>
    <property type="match status" value="1"/>
</dbReference>
<dbReference type="InterPro" id="IPR001763">
    <property type="entry name" value="Rhodanese-like_dom"/>
</dbReference>
<accession>A0ABT5FD63</accession>
<dbReference type="InterPro" id="IPR011900">
    <property type="entry name" value="GRX_bact"/>
</dbReference>
<evidence type="ECO:0000256" key="4">
    <source>
        <dbReference type="ARBA" id="ARBA00023157"/>
    </source>
</evidence>
<dbReference type="InterPro" id="IPR002109">
    <property type="entry name" value="Glutaredoxin"/>
</dbReference>
<dbReference type="PROSITE" id="PS50206">
    <property type="entry name" value="RHODANESE_3"/>
    <property type="match status" value="1"/>
</dbReference>
<comment type="similarity">
    <text evidence="1 6">Belongs to the glutaredoxin family.</text>
</comment>
<dbReference type="InterPro" id="IPR050229">
    <property type="entry name" value="GlpE_sulfurtransferase"/>
</dbReference>
<keyword evidence="3 6" id="KW-0249">Electron transport</keyword>
<proteinExistence type="inferred from homology"/>
<comment type="function">
    <text evidence="6">Has a glutathione-disulfide oxidoreductase activity in the presence of NADPH and glutathione reductase. Reduces low molecular weight disulfides and proteins.</text>
</comment>